<dbReference type="RefSeq" id="WP_067136021.1">
    <property type="nucleotide sequence ID" value="NZ_KQ948233.1"/>
</dbReference>
<dbReference type="EMBL" id="LMWN01000068">
    <property type="protein sequence ID" value="KUM99101.1"/>
    <property type="molecule type" value="Genomic_DNA"/>
</dbReference>
<accession>A0A101NTK6</accession>
<organism evidence="2 3">
    <name type="scientific">Streptomyces yokosukanensis</name>
    <dbReference type="NCBI Taxonomy" id="67386"/>
    <lineage>
        <taxon>Bacteria</taxon>
        <taxon>Bacillati</taxon>
        <taxon>Actinomycetota</taxon>
        <taxon>Actinomycetes</taxon>
        <taxon>Kitasatosporales</taxon>
        <taxon>Streptomycetaceae</taxon>
        <taxon>Streptomyces</taxon>
    </lineage>
</organism>
<dbReference type="PANTHER" id="PTHR43415:SF5">
    <property type="entry name" value="ACETYLTRANSFERASE"/>
    <property type="match status" value="1"/>
</dbReference>
<dbReference type="Pfam" id="PF00583">
    <property type="entry name" value="Acetyltransf_1"/>
    <property type="match status" value="1"/>
</dbReference>
<evidence type="ECO:0000313" key="3">
    <source>
        <dbReference type="Proteomes" id="UP000053127"/>
    </source>
</evidence>
<proteinExistence type="predicted"/>
<dbReference type="CDD" id="cd04301">
    <property type="entry name" value="NAT_SF"/>
    <property type="match status" value="1"/>
</dbReference>
<dbReference type="Gene3D" id="3.40.630.30">
    <property type="match status" value="1"/>
</dbReference>
<comment type="caution">
    <text evidence="2">The sequence shown here is derived from an EMBL/GenBank/DDBJ whole genome shotgun (WGS) entry which is preliminary data.</text>
</comment>
<sequence length="187" mass="20240">MSGAAVELRMFTRADGSFLTSWIAGPVELMTWAGPTFTWPLDKLQIAAYAAESMTRRRRSWMGVNSRTGQVVGHASVRMNADGAAGRLGRVLIAPEARGCGMGAAMLTHVLAVSFGSLGLERVELGVFSHNDSAVRLYERLGFQVERVLPDVEQVEGQSWSALQMCLAKQDWAPLPGRHHDGSGTTP</sequence>
<dbReference type="PROSITE" id="PS51186">
    <property type="entry name" value="GNAT"/>
    <property type="match status" value="1"/>
</dbReference>
<dbReference type="InterPro" id="IPR016181">
    <property type="entry name" value="Acyl_CoA_acyltransferase"/>
</dbReference>
<protein>
    <recommendedName>
        <fullName evidence="1">N-acetyltransferase domain-containing protein</fullName>
    </recommendedName>
</protein>
<feature type="domain" description="N-acetyltransferase" evidence="1">
    <location>
        <begin position="6"/>
        <end position="170"/>
    </location>
</feature>
<dbReference type="STRING" id="67386.AQI95_40660"/>
<dbReference type="PANTHER" id="PTHR43415">
    <property type="entry name" value="SPERMIDINE N(1)-ACETYLTRANSFERASE"/>
    <property type="match status" value="1"/>
</dbReference>
<dbReference type="InterPro" id="IPR000182">
    <property type="entry name" value="GNAT_dom"/>
</dbReference>
<dbReference type="AlphaFoldDB" id="A0A101NTK6"/>
<keyword evidence="3" id="KW-1185">Reference proteome</keyword>
<evidence type="ECO:0000259" key="1">
    <source>
        <dbReference type="PROSITE" id="PS51186"/>
    </source>
</evidence>
<reference evidence="2 3" key="1">
    <citation type="submission" date="2015-10" db="EMBL/GenBank/DDBJ databases">
        <title>Draft genome sequence of Streptomyces yokosukanensis DSM 40224, type strain for the species Streptomyces yokosukanensis.</title>
        <authorList>
            <person name="Ruckert C."/>
            <person name="Winkler A."/>
            <person name="Kalinowski J."/>
            <person name="Kampfer P."/>
            <person name="Glaeser S."/>
        </authorList>
    </citation>
    <scope>NUCLEOTIDE SEQUENCE [LARGE SCALE GENOMIC DNA]</scope>
    <source>
        <strain evidence="2 3">DSM 40224</strain>
    </source>
</reference>
<evidence type="ECO:0000313" key="2">
    <source>
        <dbReference type="EMBL" id="KUM99101.1"/>
    </source>
</evidence>
<gene>
    <name evidence="2" type="ORF">AQI95_40660</name>
</gene>
<dbReference type="OrthoDB" id="9814648at2"/>
<name>A0A101NTK6_9ACTN</name>
<dbReference type="GO" id="GO:0016747">
    <property type="term" value="F:acyltransferase activity, transferring groups other than amino-acyl groups"/>
    <property type="evidence" value="ECO:0007669"/>
    <property type="project" value="InterPro"/>
</dbReference>
<dbReference type="Proteomes" id="UP000053127">
    <property type="component" value="Unassembled WGS sequence"/>
</dbReference>
<dbReference type="SUPFAM" id="SSF55729">
    <property type="entry name" value="Acyl-CoA N-acyltransferases (Nat)"/>
    <property type="match status" value="1"/>
</dbReference>